<proteinExistence type="predicted"/>
<sequence>MRAAFTARLAVASARKGAAVRTLRHDAARAQVAARLAAIGASAQHSATFFRARHDEVKKVSSECVILSAIVHLQRFLRFQMKVKILKSH</sequence>
<evidence type="ECO:0000313" key="2">
    <source>
        <dbReference type="Proteomes" id="UP001320691"/>
    </source>
</evidence>
<name>A0AAW5PJ02_9GAMM</name>
<gene>
    <name evidence="1" type="ORF">M2412_001772</name>
</gene>
<comment type="caution">
    <text evidence="1">The sequence shown here is derived from an EMBL/GenBank/DDBJ whole genome shotgun (WGS) entry which is preliminary data.</text>
</comment>
<dbReference type="RefSeq" id="WP_259260495.1">
    <property type="nucleotide sequence ID" value="NZ_JANUEK010000004.1"/>
</dbReference>
<accession>A0AAW5PJ02</accession>
<reference evidence="1" key="1">
    <citation type="submission" date="2022-08" db="EMBL/GenBank/DDBJ databases">
        <title>Genomic analyses of the natural microbiome of Caenorhabditis elegans.</title>
        <authorList>
            <person name="Samuel B."/>
        </authorList>
    </citation>
    <scope>NUCLEOTIDE SEQUENCE</scope>
    <source>
        <strain evidence="1">BIGb0277</strain>
    </source>
</reference>
<dbReference type="AlphaFoldDB" id="A0AAW5PJ02"/>
<dbReference type="EMBL" id="JANUEK010000004">
    <property type="protein sequence ID" value="MCS4279780.1"/>
    <property type="molecule type" value="Genomic_DNA"/>
</dbReference>
<protein>
    <submittedName>
        <fullName evidence="1">Uncharacterized protein</fullName>
    </submittedName>
</protein>
<evidence type="ECO:0000313" key="1">
    <source>
        <dbReference type="EMBL" id="MCS4279780.1"/>
    </source>
</evidence>
<organism evidence="1 2">
    <name type="scientific">Stenotrophomonas rhizophila</name>
    <dbReference type="NCBI Taxonomy" id="216778"/>
    <lineage>
        <taxon>Bacteria</taxon>
        <taxon>Pseudomonadati</taxon>
        <taxon>Pseudomonadota</taxon>
        <taxon>Gammaproteobacteria</taxon>
        <taxon>Lysobacterales</taxon>
        <taxon>Lysobacteraceae</taxon>
        <taxon>Stenotrophomonas</taxon>
    </lineage>
</organism>
<dbReference type="Proteomes" id="UP001320691">
    <property type="component" value="Unassembled WGS sequence"/>
</dbReference>